<evidence type="ECO:0000256" key="1">
    <source>
        <dbReference type="ARBA" id="ARBA00004370"/>
    </source>
</evidence>
<comment type="subcellular location">
    <subcellularLocation>
        <location evidence="1">Membrane</location>
    </subcellularLocation>
</comment>
<name>G5RUD5_SALET</name>
<keyword evidence="2" id="KW-0472">Membrane</keyword>
<dbReference type="InterPro" id="IPR050515">
    <property type="entry name" value="Beta-lactam/transpept"/>
</dbReference>
<dbReference type="GO" id="GO:0008658">
    <property type="term" value="F:penicillin binding"/>
    <property type="evidence" value="ECO:0007669"/>
    <property type="project" value="InterPro"/>
</dbReference>
<reference evidence="3 4" key="1">
    <citation type="journal article" date="2011" name="BMC Genomics">
        <title>Genome sequencing reveals diversification of virulence factor content and possible host adaptation in distinct subpopulations of Salmonella enterica.</title>
        <authorList>
            <person name="den Bakker H.C."/>
            <person name="Moreno Switt A.I."/>
            <person name="Govoni G."/>
            <person name="Cummings C.A."/>
            <person name="Ranieri M.L."/>
            <person name="Degoricija L."/>
            <person name="Hoelzer K."/>
            <person name="Rodriguez-Rivera L.D."/>
            <person name="Brown S."/>
            <person name="Bolchacova E."/>
            <person name="Furtado M.R."/>
            <person name="Wiedmann M."/>
        </authorList>
    </citation>
    <scope>NUCLEOTIDE SEQUENCE [LARGE SCALE GENOMIC DNA]</scope>
    <source>
        <strain evidence="3 4">R8-2977</strain>
    </source>
</reference>
<dbReference type="Proteomes" id="UP000004776">
    <property type="component" value="Unassembled WGS sequence"/>
</dbReference>
<protein>
    <submittedName>
        <fullName evidence="3">Penicillin-binding protein 2</fullName>
    </submittedName>
</protein>
<dbReference type="AlphaFoldDB" id="G5RUD5"/>
<dbReference type="InterPro" id="IPR036138">
    <property type="entry name" value="PBP_dimer_sf"/>
</dbReference>
<comment type="caution">
    <text evidence="3">The sequence shown here is derived from an EMBL/GenBank/DDBJ whole genome shotgun (WGS) entry which is preliminary data.</text>
</comment>
<accession>G5RUD5</accession>
<dbReference type="EMBL" id="AFCW01000769">
    <property type="protein sequence ID" value="EHD04376.1"/>
    <property type="molecule type" value="Genomic_DNA"/>
</dbReference>
<dbReference type="PATRIC" id="fig|913084.3.peg.1445"/>
<dbReference type="GO" id="GO:0005886">
    <property type="term" value="C:plasma membrane"/>
    <property type="evidence" value="ECO:0007669"/>
    <property type="project" value="TreeGrafter"/>
</dbReference>
<sequence length="110" mass="12099">MKKKSDGDTRNFTPIRFALLCTAILLSMALLLGRVAWLQIVTPSKLVKQEDMRSLREVTTASPRGMITDREGRPLAVSVPVNAVWADPKTIISKGGVGYNERWQALASGM</sequence>
<gene>
    <name evidence="3" type="ORF">LTSEURB_1951</name>
</gene>
<proteinExistence type="predicted"/>
<dbReference type="GO" id="GO:0071555">
    <property type="term" value="P:cell wall organization"/>
    <property type="evidence" value="ECO:0007669"/>
    <property type="project" value="TreeGrafter"/>
</dbReference>
<dbReference type="PANTHER" id="PTHR30627">
    <property type="entry name" value="PEPTIDOGLYCAN D,D-TRANSPEPTIDASE"/>
    <property type="match status" value="1"/>
</dbReference>
<evidence type="ECO:0000313" key="4">
    <source>
        <dbReference type="Proteomes" id="UP000004776"/>
    </source>
</evidence>
<evidence type="ECO:0000313" key="3">
    <source>
        <dbReference type="EMBL" id="EHD04376.1"/>
    </source>
</evidence>
<dbReference type="SUPFAM" id="SSF56519">
    <property type="entry name" value="Penicillin binding protein dimerisation domain"/>
    <property type="match status" value="1"/>
</dbReference>
<evidence type="ECO:0000256" key="2">
    <source>
        <dbReference type="ARBA" id="ARBA00023136"/>
    </source>
</evidence>
<dbReference type="PANTHER" id="PTHR30627:SF1">
    <property type="entry name" value="PEPTIDOGLYCAN D,D-TRANSPEPTIDASE FTSI"/>
    <property type="match status" value="1"/>
</dbReference>
<organism evidence="3 4">
    <name type="scientific">Salmonella enterica subsp. enterica serovar Urbana str. R8-2977</name>
    <dbReference type="NCBI Taxonomy" id="913084"/>
    <lineage>
        <taxon>Bacteria</taxon>
        <taxon>Pseudomonadati</taxon>
        <taxon>Pseudomonadota</taxon>
        <taxon>Gammaproteobacteria</taxon>
        <taxon>Enterobacterales</taxon>
        <taxon>Enterobacteriaceae</taxon>
        <taxon>Salmonella</taxon>
    </lineage>
</organism>
<dbReference type="Gene3D" id="3.90.1310.10">
    <property type="entry name" value="Penicillin-binding protein 2a (Domain 2)"/>
    <property type="match status" value="1"/>
</dbReference>